<evidence type="ECO:0000256" key="12">
    <source>
        <dbReference type="ARBA" id="ARBA00025401"/>
    </source>
</evidence>
<dbReference type="PANTHER" id="PTHR32182">
    <property type="entry name" value="DNA REPLICATION AND REPAIR PROTEIN RECF"/>
    <property type="match status" value="1"/>
</dbReference>
<dbReference type="Pfam" id="PF02463">
    <property type="entry name" value="SMC_N"/>
    <property type="match status" value="1"/>
</dbReference>
<dbReference type="HAMAP" id="MF_00365">
    <property type="entry name" value="RecF"/>
    <property type="match status" value="1"/>
</dbReference>
<organism evidence="16 17">
    <name type="scientific">Trueperella abortisuis</name>
    <dbReference type="NCBI Taxonomy" id="445930"/>
    <lineage>
        <taxon>Bacteria</taxon>
        <taxon>Bacillati</taxon>
        <taxon>Actinomycetota</taxon>
        <taxon>Actinomycetes</taxon>
        <taxon>Actinomycetales</taxon>
        <taxon>Actinomycetaceae</taxon>
        <taxon>Trueperella</taxon>
    </lineage>
</organism>
<dbReference type="InterPro" id="IPR003395">
    <property type="entry name" value="RecF/RecN/SMC_N"/>
</dbReference>
<dbReference type="Gene3D" id="3.40.50.300">
    <property type="entry name" value="P-loop containing nucleotide triphosphate hydrolases"/>
    <property type="match status" value="1"/>
</dbReference>
<comment type="function">
    <text evidence="12 13 14">The RecF protein is involved in DNA metabolism; it is required for DNA replication and normal SOS inducibility. RecF binds preferentially to single-stranded, linear DNA. It also seems to bind ATP.</text>
</comment>
<evidence type="ECO:0000313" key="16">
    <source>
        <dbReference type="EMBL" id="MDP9831377.1"/>
    </source>
</evidence>
<dbReference type="SUPFAM" id="SSF52540">
    <property type="entry name" value="P-loop containing nucleoside triphosphate hydrolases"/>
    <property type="match status" value="1"/>
</dbReference>
<gene>
    <name evidence="13" type="primary">recF</name>
    <name evidence="16" type="ORF">J2S45_000056</name>
</gene>
<keyword evidence="7 13" id="KW-0227">DNA damage</keyword>
<evidence type="ECO:0000256" key="11">
    <source>
        <dbReference type="ARBA" id="ARBA00023236"/>
    </source>
</evidence>
<comment type="caution">
    <text evidence="16">The sequence shown here is derived from an EMBL/GenBank/DDBJ whole genome shotgun (WGS) entry which is preliminary data.</text>
</comment>
<evidence type="ECO:0000256" key="8">
    <source>
        <dbReference type="ARBA" id="ARBA00022840"/>
    </source>
</evidence>
<keyword evidence="11 13" id="KW-0742">SOS response</keyword>
<dbReference type="InterPro" id="IPR001238">
    <property type="entry name" value="DNA-binding_RecF"/>
</dbReference>
<evidence type="ECO:0000256" key="2">
    <source>
        <dbReference type="ARBA" id="ARBA00008016"/>
    </source>
</evidence>
<dbReference type="InterPro" id="IPR042174">
    <property type="entry name" value="RecF_2"/>
</dbReference>
<comment type="subcellular location">
    <subcellularLocation>
        <location evidence="1 13 14">Cytoplasm</location>
    </subcellularLocation>
</comment>
<evidence type="ECO:0000256" key="6">
    <source>
        <dbReference type="ARBA" id="ARBA00022741"/>
    </source>
</evidence>
<dbReference type="PANTHER" id="PTHR32182:SF0">
    <property type="entry name" value="DNA REPLICATION AND REPAIR PROTEIN RECF"/>
    <property type="match status" value="1"/>
</dbReference>
<name>A0ABT9PFY9_9ACTO</name>
<evidence type="ECO:0000256" key="4">
    <source>
        <dbReference type="ARBA" id="ARBA00022490"/>
    </source>
</evidence>
<evidence type="ECO:0000256" key="10">
    <source>
        <dbReference type="ARBA" id="ARBA00023204"/>
    </source>
</evidence>
<evidence type="ECO:0000256" key="14">
    <source>
        <dbReference type="RuleBase" id="RU000578"/>
    </source>
</evidence>
<evidence type="ECO:0000256" key="13">
    <source>
        <dbReference type="HAMAP-Rule" id="MF_00365"/>
    </source>
</evidence>
<evidence type="ECO:0000256" key="7">
    <source>
        <dbReference type="ARBA" id="ARBA00022763"/>
    </source>
</evidence>
<dbReference type="InterPro" id="IPR027417">
    <property type="entry name" value="P-loop_NTPase"/>
</dbReference>
<keyword evidence="4 13" id="KW-0963">Cytoplasm</keyword>
<feature type="binding site" evidence="13">
    <location>
        <begin position="30"/>
        <end position="37"/>
    </location>
    <ligand>
        <name>ATP</name>
        <dbReference type="ChEBI" id="CHEBI:30616"/>
    </ligand>
</feature>
<accession>A0ABT9PFY9</accession>
<dbReference type="Gene3D" id="1.20.1050.90">
    <property type="entry name" value="RecF/RecN/SMC, N-terminal domain"/>
    <property type="match status" value="1"/>
</dbReference>
<protein>
    <recommendedName>
        <fullName evidence="3 13">DNA replication and repair protein RecF</fullName>
    </recommendedName>
</protein>
<evidence type="ECO:0000256" key="3">
    <source>
        <dbReference type="ARBA" id="ARBA00020170"/>
    </source>
</evidence>
<dbReference type="PROSITE" id="PS00618">
    <property type="entry name" value="RECF_2"/>
    <property type="match status" value="1"/>
</dbReference>
<dbReference type="InterPro" id="IPR018078">
    <property type="entry name" value="DNA-binding_RecF_CS"/>
</dbReference>
<evidence type="ECO:0000256" key="1">
    <source>
        <dbReference type="ARBA" id="ARBA00004496"/>
    </source>
</evidence>
<comment type="similarity">
    <text evidence="2 13 14">Belongs to the RecF family.</text>
</comment>
<keyword evidence="5 13" id="KW-0235">DNA replication</keyword>
<keyword evidence="8 13" id="KW-0067">ATP-binding</keyword>
<evidence type="ECO:0000259" key="15">
    <source>
        <dbReference type="Pfam" id="PF02463"/>
    </source>
</evidence>
<dbReference type="NCBIfam" id="TIGR00611">
    <property type="entry name" value="recf"/>
    <property type="match status" value="1"/>
</dbReference>
<keyword evidence="17" id="KW-1185">Reference proteome</keyword>
<keyword evidence="10 13" id="KW-0234">DNA repair</keyword>
<keyword evidence="9 13" id="KW-0238">DNA-binding</keyword>
<keyword evidence="6 13" id="KW-0547">Nucleotide-binding</keyword>
<proteinExistence type="inferred from homology"/>
<dbReference type="EMBL" id="JAUSQL010000001">
    <property type="protein sequence ID" value="MDP9831377.1"/>
    <property type="molecule type" value="Genomic_DNA"/>
</dbReference>
<evidence type="ECO:0000256" key="5">
    <source>
        <dbReference type="ARBA" id="ARBA00022705"/>
    </source>
</evidence>
<evidence type="ECO:0000256" key="9">
    <source>
        <dbReference type="ARBA" id="ARBA00023125"/>
    </source>
</evidence>
<reference evidence="16 17" key="1">
    <citation type="submission" date="2023-07" db="EMBL/GenBank/DDBJ databases">
        <title>Sequencing the genomes of 1000 actinobacteria strains.</title>
        <authorList>
            <person name="Klenk H.-P."/>
        </authorList>
    </citation>
    <scope>NUCLEOTIDE SEQUENCE [LARGE SCALE GENOMIC DNA]</scope>
    <source>
        <strain evidence="16 17">DSM 19515</strain>
    </source>
</reference>
<evidence type="ECO:0000313" key="17">
    <source>
        <dbReference type="Proteomes" id="UP001230145"/>
    </source>
</evidence>
<dbReference type="Proteomes" id="UP001230145">
    <property type="component" value="Unassembled WGS sequence"/>
</dbReference>
<dbReference type="PROSITE" id="PS00617">
    <property type="entry name" value="RECF_1"/>
    <property type="match status" value="1"/>
</dbReference>
<dbReference type="RefSeq" id="WP_307634139.1">
    <property type="nucleotide sequence ID" value="NZ_JAUSQL010000001.1"/>
</dbReference>
<sequence length="407" mass="44739">MYISDLALNDFRSYREVVLNFEPGVVTFVGENGQGKTNLVEAIGYLATFSSHRVAADAALVRQGASAGVIRAKVRRGESETMLEVEIITGKANRARINRGNARPADLLGIVRTVVFAPEDLSLVKGDPADRRRFLDNLMIQFRPRLASVKAEYERVLRQRGALLKALNKTRRAGGMVDESSLEVWDDQLARYGAQIISARAEIISGLRPHVLNYYADLSGGSDAARIDYAANLDHRRGWELPGPALLAGEGGEELADGVVRHEKELMEAGTVEAELRQTLRDWHGAEIERGVNLVGPHRDELELSLGTLPAKGFASHGESWSYALALRLGSWSLLRGHESGDWAEDEEPILILDDVFAELDSRRRLRLAQIIDDAEQVFVTAAVGDELPPLGGSRFVVTRGKVTRDG</sequence>
<feature type="domain" description="RecF/RecN/SMC N-terminal" evidence="15">
    <location>
        <begin position="2"/>
        <end position="382"/>
    </location>
</feature>